<protein>
    <recommendedName>
        <fullName evidence="3">Nephrocystin 3-like N-terminal domain-containing protein</fullName>
    </recommendedName>
</protein>
<dbReference type="InterPro" id="IPR056884">
    <property type="entry name" value="NPHP3-like_N"/>
</dbReference>
<dbReference type="Gene3D" id="3.40.50.1820">
    <property type="entry name" value="alpha/beta hydrolase"/>
    <property type="match status" value="1"/>
</dbReference>
<keyword evidence="1" id="KW-0677">Repeat</keyword>
<reference evidence="4" key="2">
    <citation type="submission" date="2023-06" db="EMBL/GenBank/DDBJ databases">
        <authorList>
            <consortium name="Lawrence Berkeley National Laboratory"/>
            <person name="Haridas S."/>
            <person name="Hensen N."/>
            <person name="Bonometti L."/>
            <person name="Westerberg I."/>
            <person name="Brannstrom I.O."/>
            <person name="Guillou S."/>
            <person name="Cros-Aarteil S."/>
            <person name="Calhoun S."/>
            <person name="Kuo A."/>
            <person name="Mondo S."/>
            <person name="Pangilinan J."/>
            <person name="Riley R."/>
            <person name="Labutti K."/>
            <person name="Andreopoulos B."/>
            <person name="Lipzen A."/>
            <person name="Chen C."/>
            <person name="Yanf M."/>
            <person name="Daum C."/>
            <person name="Ng V."/>
            <person name="Clum A."/>
            <person name="Steindorff A."/>
            <person name="Ohm R."/>
            <person name="Martin F."/>
            <person name="Silar P."/>
            <person name="Natvig D."/>
            <person name="Lalanne C."/>
            <person name="Gautier V."/>
            <person name="Ament-Velasquez S.L."/>
            <person name="Kruys A."/>
            <person name="Hutchinson M.I."/>
            <person name="Powell A.J."/>
            <person name="Barry K."/>
            <person name="Miller A.N."/>
            <person name="Grigoriev I.V."/>
            <person name="Debuchy R."/>
            <person name="Gladieux P."/>
            <person name="Thoren M.H."/>
            <person name="Johannesson H."/>
        </authorList>
    </citation>
    <scope>NUCLEOTIDE SEQUENCE</scope>
    <source>
        <strain evidence="4">CBS 314.62</strain>
    </source>
</reference>
<feature type="domain" description="Nephrocystin 3-like N-terminal" evidence="3">
    <location>
        <begin position="393"/>
        <end position="493"/>
    </location>
</feature>
<reference evidence="4" key="1">
    <citation type="journal article" date="2023" name="Mol. Phylogenet. Evol.">
        <title>Genome-scale phylogeny and comparative genomics of the fungal order Sordariales.</title>
        <authorList>
            <person name="Hensen N."/>
            <person name="Bonometti L."/>
            <person name="Westerberg I."/>
            <person name="Brannstrom I.O."/>
            <person name="Guillou S."/>
            <person name="Cros-Aarteil S."/>
            <person name="Calhoun S."/>
            <person name="Haridas S."/>
            <person name="Kuo A."/>
            <person name="Mondo S."/>
            <person name="Pangilinan J."/>
            <person name="Riley R."/>
            <person name="LaButti K."/>
            <person name="Andreopoulos B."/>
            <person name="Lipzen A."/>
            <person name="Chen C."/>
            <person name="Yan M."/>
            <person name="Daum C."/>
            <person name="Ng V."/>
            <person name="Clum A."/>
            <person name="Steindorff A."/>
            <person name="Ohm R.A."/>
            <person name="Martin F."/>
            <person name="Silar P."/>
            <person name="Natvig D.O."/>
            <person name="Lalanne C."/>
            <person name="Gautier V."/>
            <person name="Ament-Velasquez S.L."/>
            <person name="Kruys A."/>
            <person name="Hutchinson M.I."/>
            <person name="Powell A.J."/>
            <person name="Barry K."/>
            <person name="Miller A.N."/>
            <person name="Grigoriev I.V."/>
            <person name="Debuchy R."/>
            <person name="Gladieux P."/>
            <person name="Hiltunen Thoren M."/>
            <person name="Johannesson H."/>
        </authorList>
    </citation>
    <scope>NUCLEOTIDE SEQUENCE</scope>
    <source>
        <strain evidence="4">CBS 314.62</strain>
    </source>
</reference>
<evidence type="ECO:0000256" key="2">
    <source>
        <dbReference type="SAM" id="MobiDB-lite"/>
    </source>
</evidence>
<evidence type="ECO:0000313" key="5">
    <source>
        <dbReference type="Proteomes" id="UP001270362"/>
    </source>
</evidence>
<dbReference type="EMBL" id="JAULSO010000002">
    <property type="protein sequence ID" value="KAK3690388.1"/>
    <property type="molecule type" value="Genomic_DNA"/>
</dbReference>
<evidence type="ECO:0000259" key="3">
    <source>
        <dbReference type="Pfam" id="PF24883"/>
    </source>
</evidence>
<evidence type="ECO:0000256" key="1">
    <source>
        <dbReference type="ARBA" id="ARBA00022737"/>
    </source>
</evidence>
<dbReference type="PANTHER" id="PTHR10039">
    <property type="entry name" value="AMELOGENIN"/>
    <property type="match status" value="1"/>
</dbReference>
<name>A0AAE0XD69_9PEZI</name>
<dbReference type="SUPFAM" id="SSF53474">
    <property type="entry name" value="alpha/beta-Hydrolases"/>
    <property type="match status" value="1"/>
</dbReference>
<feature type="compositionally biased region" description="Basic and acidic residues" evidence="2">
    <location>
        <begin position="572"/>
        <end position="582"/>
    </location>
</feature>
<dbReference type="Proteomes" id="UP001270362">
    <property type="component" value="Unassembled WGS sequence"/>
</dbReference>
<dbReference type="Pfam" id="PF24883">
    <property type="entry name" value="NPHP3_N"/>
    <property type="match status" value="1"/>
</dbReference>
<dbReference type="InterPro" id="IPR027417">
    <property type="entry name" value="P-loop_NTPase"/>
</dbReference>
<dbReference type="PANTHER" id="PTHR10039:SF5">
    <property type="entry name" value="NACHT DOMAIN-CONTAINING PROTEIN"/>
    <property type="match status" value="1"/>
</dbReference>
<organism evidence="4 5">
    <name type="scientific">Podospora appendiculata</name>
    <dbReference type="NCBI Taxonomy" id="314037"/>
    <lineage>
        <taxon>Eukaryota</taxon>
        <taxon>Fungi</taxon>
        <taxon>Dikarya</taxon>
        <taxon>Ascomycota</taxon>
        <taxon>Pezizomycotina</taxon>
        <taxon>Sordariomycetes</taxon>
        <taxon>Sordariomycetidae</taxon>
        <taxon>Sordariales</taxon>
        <taxon>Podosporaceae</taxon>
        <taxon>Podospora</taxon>
    </lineage>
</organism>
<comment type="caution">
    <text evidence="4">The sequence shown here is derived from an EMBL/GenBank/DDBJ whole genome shotgun (WGS) entry which is preliminary data.</text>
</comment>
<dbReference type="InterPro" id="IPR029058">
    <property type="entry name" value="AB_hydrolase_fold"/>
</dbReference>
<feature type="region of interest" description="Disordered" evidence="2">
    <location>
        <begin position="544"/>
        <end position="565"/>
    </location>
</feature>
<feature type="region of interest" description="Disordered" evidence="2">
    <location>
        <begin position="572"/>
        <end position="591"/>
    </location>
</feature>
<evidence type="ECO:0000313" key="4">
    <source>
        <dbReference type="EMBL" id="KAK3690388.1"/>
    </source>
</evidence>
<dbReference type="Gene3D" id="3.40.50.300">
    <property type="entry name" value="P-loop containing nucleotide triphosphate hydrolases"/>
    <property type="match status" value="1"/>
</dbReference>
<feature type="compositionally biased region" description="Polar residues" evidence="2">
    <location>
        <begin position="546"/>
        <end position="557"/>
    </location>
</feature>
<sequence length="1188" mass="134353">MYPAPGWTRKVFRLRMIPDRVSSLGEVASLLGEAFHIPADHVLIYSLATTTDIWETPPSKIATLQFRAFPQYLRDRMTQSEWRFPLPWVGYRGDLILDTHFQGITPFNDVDSARHNIDCIAISGLASHPFGSWQPRGSDKTFMWIRDVLPSAVPGVRAVIYGYDSDLMEARSFQTIGDIATSLTLHLKAGGWDLPSSKPVIFLAHSLGGIILKEAIVQAADRERSIVGILDRIVGALMFGVPNLGMRQSHLMAMVEGQANEALIRDLSGEIANSCLQRLNQRFHDLPFTQTAKILWAYETKESHTVVQRPDNSWNKEGPPTVLVSPDSATSYQCQWNKSVTIPINEDHSNMVKFSPGDANLRLVLSSITLHESLYSPDLDLRIDQIEQPFDETFKWVFDLPKFTSWLQGSSNLFWIHGKPGSGKSTLMKYIFRNQQTWELLHNWASGSMEIRAGFFFHFRGTSLQKSFEGVLKSLIIQILAPVREAFLQEHGKRRDMESVQERNQAAVPMLGNSRSAGDLQRKGRGIETWSPQQQRNEAVIAKLGDSSTGNAYQSSKSRGELERQEREILEKLHKTESARESTDDELPSLADRFRPYTNAPETQHRSLQKLENILRWLLDQDKLEMDLVLFFDALDEFEGNLDMISRFLLCLVQKSSMSKARVKLKKHFVRCPNIKEYVVGTLVSSPIGGSLIRLLVPAIVDRSNGVFLWVALALKELIGSVLPDPQAATLERLMGVLQRLPDDLNEFYNLIIQRISITNRRRTFALLELLARQTATPLTAAAMRDAVLLEGCNTFQEAVDELQSHREGDDVLEETRQLRKDIAIWGGGLVEIRTERDGNSHYLQLLHQTVLEFVTGEQFKRMVLGDWAVLPNENGHSFYLKYLISDCMKDSADSFSSVCEMIYHHSEQSELTTGCSQMTFISTTPRDHLNLAYEEQGTHPLDWQHRFLLLFAVSNRLTLCLRDWITQHPGQLRRLALQSTSFPLLTNLVFHPHSTGVAFQKRHLQAVKLLLDAGFPVGEDTIFLDYLLEEICRVNFGGTDDDRGAISKPLLHELAKMEDSSDGLFSACNDPRCSELHPLPSRMAEGLIHCGATPTSNPHSGEIGLYWVLRFPFPAASPEGHTEWDCKQRYNMCTAVLSGVIWKHLVPETWADAVSKFDEAGYDTRQIRQTLLLPAIITTPVHTTNFR</sequence>
<dbReference type="AlphaFoldDB" id="A0AAE0XD69"/>
<proteinExistence type="predicted"/>
<accession>A0AAE0XD69</accession>
<keyword evidence="5" id="KW-1185">Reference proteome</keyword>
<gene>
    <name evidence="4" type="ORF">B0T22DRAFT_499792</name>
</gene>